<dbReference type="PANTHER" id="PTHR47272:SF1">
    <property type="entry name" value="PIGGYBAC TRANSPOSABLE ELEMENT-DERIVED PROTEIN 3-LIKE"/>
    <property type="match status" value="1"/>
</dbReference>
<proteinExistence type="predicted"/>
<evidence type="ECO:0000313" key="2">
    <source>
        <dbReference type="EMBL" id="JAS17126.1"/>
    </source>
</evidence>
<name>A0A1B6CUG3_9HEMI</name>
<dbReference type="InterPro" id="IPR029526">
    <property type="entry name" value="PGBD"/>
</dbReference>
<organism evidence="2">
    <name type="scientific">Clastoptera arizonana</name>
    <name type="common">Arizona spittle bug</name>
    <dbReference type="NCBI Taxonomy" id="38151"/>
    <lineage>
        <taxon>Eukaryota</taxon>
        <taxon>Metazoa</taxon>
        <taxon>Ecdysozoa</taxon>
        <taxon>Arthropoda</taxon>
        <taxon>Hexapoda</taxon>
        <taxon>Insecta</taxon>
        <taxon>Pterygota</taxon>
        <taxon>Neoptera</taxon>
        <taxon>Paraneoptera</taxon>
        <taxon>Hemiptera</taxon>
        <taxon>Auchenorrhyncha</taxon>
        <taxon>Cercopoidea</taxon>
        <taxon>Clastopteridae</taxon>
        <taxon>Clastoptera</taxon>
    </lineage>
</organism>
<reference evidence="2" key="1">
    <citation type="submission" date="2015-12" db="EMBL/GenBank/DDBJ databases">
        <title>De novo transcriptome assembly of four potential Pierce s Disease insect vectors from Arizona vineyards.</title>
        <authorList>
            <person name="Tassone E.E."/>
        </authorList>
    </citation>
    <scope>NUCLEOTIDE SEQUENCE</scope>
</reference>
<evidence type="ECO:0000259" key="1">
    <source>
        <dbReference type="Pfam" id="PF13843"/>
    </source>
</evidence>
<protein>
    <recommendedName>
        <fullName evidence="1">PiggyBac transposable element-derived protein domain-containing protein</fullName>
    </recommendedName>
</protein>
<dbReference type="PANTHER" id="PTHR47272">
    <property type="entry name" value="DDE_TNP_1_7 DOMAIN-CONTAINING PROTEIN"/>
    <property type="match status" value="1"/>
</dbReference>
<dbReference type="EMBL" id="GEDC01020172">
    <property type="protein sequence ID" value="JAS17126.1"/>
    <property type="molecule type" value="Transcribed_RNA"/>
</dbReference>
<accession>A0A1B6CUG3</accession>
<dbReference type="AlphaFoldDB" id="A0A1B6CUG3"/>
<dbReference type="Pfam" id="PF13843">
    <property type="entry name" value="DDE_Tnp_1_7"/>
    <property type="match status" value="1"/>
</dbReference>
<gene>
    <name evidence="2" type="ORF">g.18678</name>
</gene>
<feature type="domain" description="PiggyBac transposable element-derived protein" evidence="1">
    <location>
        <begin position="29"/>
        <end position="127"/>
    </location>
</feature>
<sequence length="130" mass="15001">MMSFPSMVWVKGGIIFDKTILRNFFEGLFDNYYSSLRLVERLKTEKILAACTVKKQRKGLPQLADDKTLKCGHYDYRISNLGVAVFKWQDNRPVYLTSNFHGCEETTVKRTNKEGKKIGVKCPEIVKNCI</sequence>